<dbReference type="AlphaFoldDB" id="A0A9D2HCU1"/>
<dbReference type="NCBIfam" id="TIGR02511">
    <property type="entry name" value="type_III_tyeA"/>
    <property type="match status" value="1"/>
</dbReference>
<dbReference type="InterPro" id="IPR038347">
    <property type="entry name" value="TyeA_sf"/>
</dbReference>
<evidence type="ECO:0000259" key="1">
    <source>
        <dbReference type="Pfam" id="PF07201"/>
    </source>
</evidence>
<evidence type="ECO:0000259" key="2">
    <source>
        <dbReference type="Pfam" id="PF09059"/>
    </source>
</evidence>
<dbReference type="Pfam" id="PF07201">
    <property type="entry name" value="HrpJ"/>
    <property type="match status" value="1"/>
</dbReference>
<protein>
    <submittedName>
        <fullName evidence="3">Type III secretion system gatekeeper subunit SctW</fullName>
    </submittedName>
</protein>
<dbReference type="InterPro" id="IPR013351">
    <property type="entry name" value="T3SS_TyeA-rel"/>
</dbReference>
<dbReference type="GO" id="GO:0019867">
    <property type="term" value="C:outer membrane"/>
    <property type="evidence" value="ECO:0007669"/>
    <property type="project" value="InterPro"/>
</dbReference>
<evidence type="ECO:0000313" key="3">
    <source>
        <dbReference type="EMBL" id="HJA08872.1"/>
    </source>
</evidence>
<dbReference type="GO" id="GO:0050709">
    <property type="term" value="P:negative regulation of protein secretion"/>
    <property type="evidence" value="ECO:0007669"/>
    <property type="project" value="InterPro"/>
</dbReference>
<dbReference type="InterPro" id="IPR013401">
    <property type="entry name" value="T3SS_LcrE"/>
</dbReference>
<dbReference type="InterPro" id="IPR010812">
    <property type="entry name" value="HrpJ-like"/>
</dbReference>
<dbReference type="EMBL" id="DXAN01000023">
    <property type="protein sequence ID" value="HJA08872.1"/>
    <property type="molecule type" value="Genomic_DNA"/>
</dbReference>
<reference evidence="3" key="1">
    <citation type="journal article" date="2021" name="PeerJ">
        <title>Extensive microbial diversity within the chicken gut microbiome revealed by metagenomics and culture.</title>
        <authorList>
            <person name="Gilroy R."/>
            <person name="Ravi A."/>
            <person name="Getino M."/>
            <person name="Pursley I."/>
            <person name="Horton D.L."/>
            <person name="Alikhan N.F."/>
            <person name="Baker D."/>
            <person name="Gharbi K."/>
            <person name="Hall N."/>
            <person name="Watson M."/>
            <person name="Adriaenssens E.M."/>
            <person name="Foster-Nyarko E."/>
            <person name="Jarju S."/>
            <person name="Secka A."/>
            <person name="Antonio M."/>
            <person name="Oren A."/>
            <person name="Chaudhuri R.R."/>
            <person name="La Ragione R."/>
            <person name="Hildebrand F."/>
            <person name="Pallen M.J."/>
        </authorList>
    </citation>
    <scope>NUCLEOTIDE SEQUENCE</scope>
    <source>
        <strain evidence="3">CHK186-16707</strain>
    </source>
</reference>
<evidence type="ECO:0000313" key="4">
    <source>
        <dbReference type="Proteomes" id="UP000824225"/>
    </source>
</evidence>
<dbReference type="GO" id="GO:0030254">
    <property type="term" value="P:protein secretion by the type III secretion system"/>
    <property type="evidence" value="ECO:0007669"/>
    <property type="project" value="InterPro"/>
</dbReference>
<dbReference type="SUPFAM" id="SSF140591">
    <property type="entry name" value="Type III secretion system domain"/>
    <property type="match status" value="2"/>
</dbReference>
<dbReference type="NCBIfam" id="TIGR02568">
    <property type="entry name" value="LcrE"/>
    <property type="match status" value="1"/>
</dbReference>
<dbReference type="GO" id="GO:0009986">
    <property type="term" value="C:cell surface"/>
    <property type="evidence" value="ECO:0007669"/>
    <property type="project" value="InterPro"/>
</dbReference>
<dbReference type="Pfam" id="PF09059">
    <property type="entry name" value="TyeA"/>
    <property type="match status" value="1"/>
</dbReference>
<name>A0A9D2HCU1_9BACT</name>
<accession>A0A9D2HCU1</accession>
<feature type="domain" description="Hypersensitivity response secretion-like HrpJ" evidence="1">
    <location>
        <begin position="61"/>
        <end position="214"/>
    </location>
</feature>
<reference evidence="3" key="2">
    <citation type="submission" date="2021-04" db="EMBL/GenBank/DDBJ databases">
        <authorList>
            <person name="Gilroy R."/>
        </authorList>
    </citation>
    <scope>NUCLEOTIDE SEQUENCE</scope>
    <source>
        <strain evidence="3">CHK186-16707</strain>
    </source>
</reference>
<organism evidence="3 4">
    <name type="scientific">Candidatus Mailhella merdigallinarum</name>
    <dbReference type="NCBI Taxonomy" id="2838658"/>
    <lineage>
        <taxon>Bacteria</taxon>
        <taxon>Pseudomonadati</taxon>
        <taxon>Thermodesulfobacteriota</taxon>
        <taxon>Desulfovibrionia</taxon>
        <taxon>Desulfovibrionales</taxon>
        <taxon>Desulfovibrionaceae</taxon>
        <taxon>Mailhella</taxon>
    </lineage>
</organism>
<gene>
    <name evidence="3" type="primary">sctW</name>
    <name evidence="3" type="ORF">H9962_06760</name>
</gene>
<sequence length="372" mass="40621">MPIDFSIQQQSVTSQQNVGFSASTAAVGSLFGNAAAVVESPMSLLADAAEELTFAADTTDDFELDERKERDEIDEAMEERVKKYQELMRESGEAEQLDQLKDAIRAREGREHALRQARQRFPDPSDAWAALKEIRDELAGDASASAEMLRGVDEALAELEASDGPAIRSGICGALNAQGFDSLGAPSELGALYRGAVCDFTDVNELYAHIQEKYGNDFEAALNFLYKALASDMAADVPSMEKTHLEHVNAGLGELRSLQSARSLCVKLLDRWADVHGVKDCPLDDMALLGKIVGLRKEHFISGTQIARLADEARAPDIEHKVLFLQELLNTTRSFAPSLFDGNEGRMKVLDAVQDAVDNAIAEEDAWLASQE</sequence>
<dbReference type="Proteomes" id="UP000824225">
    <property type="component" value="Unassembled WGS sequence"/>
</dbReference>
<feature type="domain" description="Type III secretion system effector delivery regulator TyeA" evidence="2">
    <location>
        <begin position="287"/>
        <end position="365"/>
    </location>
</feature>
<comment type="caution">
    <text evidence="3">The sequence shown here is derived from an EMBL/GenBank/DDBJ whole genome shotgun (WGS) entry which is preliminary data.</text>
</comment>
<proteinExistence type="predicted"/>
<dbReference type="Gene3D" id="1.10.150.630">
    <property type="match status" value="1"/>
</dbReference>
<dbReference type="Gene3D" id="1.20.1280.80">
    <property type="match status" value="1"/>
</dbReference>
<dbReference type="InterPro" id="IPR015144">
    <property type="entry name" value="T3SS_TyeA"/>
</dbReference>